<dbReference type="RefSeq" id="WP_191782487.1">
    <property type="nucleotide sequence ID" value="NZ_JACSQV010000006.1"/>
</dbReference>
<keyword evidence="2" id="KW-1185">Reference proteome</keyword>
<reference evidence="1 2" key="1">
    <citation type="submission" date="2020-08" db="EMBL/GenBank/DDBJ databases">
        <title>A Genomic Blueprint of the Chicken Gut Microbiome.</title>
        <authorList>
            <person name="Gilroy R."/>
            <person name="Ravi A."/>
            <person name="Getino M."/>
            <person name="Pursley I."/>
            <person name="Horton D.L."/>
            <person name="Alikhan N.-F."/>
            <person name="Baker D."/>
            <person name="Gharbi K."/>
            <person name="Hall N."/>
            <person name="Watson M."/>
            <person name="Adriaenssens E.M."/>
            <person name="Foster-Nyarko E."/>
            <person name="Jarju S."/>
            <person name="Secka A."/>
            <person name="Antonio M."/>
            <person name="Oren A."/>
            <person name="Chaudhuri R."/>
            <person name="La Ragione R.M."/>
            <person name="Hildebrand F."/>
            <person name="Pallen M.J."/>
        </authorList>
    </citation>
    <scope>NUCLEOTIDE SEQUENCE [LARGE SCALE GENOMIC DNA]</scope>
    <source>
        <strain evidence="1 2">Sa3CUA2</strain>
    </source>
</reference>
<organism evidence="1 2">
    <name type="scientific">Cellulomonas avistercoris</name>
    <dbReference type="NCBI Taxonomy" id="2762242"/>
    <lineage>
        <taxon>Bacteria</taxon>
        <taxon>Bacillati</taxon>
        <taxon>Actinomycetota</taxon>
        <taxon>Actinomycetes</taxon>
        <taxon>Micrococcales</taxon>
        <taxon>Cellulomonadaceae</taxon>
        <taxon>Cellulomonas</taxon>
    </lineage>
</organism>
<proteinExistence type="predicted"/>
<gene>
    <name evidence="1" type="ORF">H9657_08870</name>
</gene>
<evidence type="ECO:0000313" key="1">
    <source>
        <dbReference type="EMBL" id="MBD7918387.1"/>
    </source>
</evidence>
<protein>
    <submittedName>
        <fullName evidence="1">Uncharacterized protein</fullName>
    </submittedName>
</protein>
<comment type="caution">
    <text evidence="1">The sequence shown here is derived from an EMBL/GenBank/DDBJ whole genome shotgun (WGS) entry which is preliminary data.</text>
</comment>
<dbReference type="Proteomes" id="UP000604241">
    <property type="component" value="Unassembled WGS sequence"/>
</dbReference>
<evidence type="ECO:0000313" key="2">
    <source>
        <dbReference type="Proteomes" id="UP000604241"/>
    </source>
</evidence>
<sequence length="257" mass="26385">MTVLALAPASQVPEGTLLAAPDAESVVARLLELGDAENVLVVATDRAGLEAARAARLVLGGEGLGVLHHPVPPTASFVALAALRMLPPVALGLAPALLAAVAHDSRTAALLSSVSALDTPRPSMSLDLASRLPGSVFRVDWTAQTVARAESIDLPAGIAAVTTASERPVREVDAAAWGPTQIQLETDGAFWGAKRWFEATVLLRPLEETVGALLRPDVVAAAHRCASCGRHVAGELCVFCQIPVLSGAAPVHSGGHV</sequence>
<accession>A0ABR8QD81</accession>
<name>A0ABR8QD81_9CELL</name>
<dbReference type="EMBL" id="JACSQV010000006">
    <property type="protein sequence ID" value="MBD7918387.1"/>
    <property type="molecule type" value="Genomic_DNA"/>
</dbReference>